<accession>A0A381WQ81</accession>
<evidence type="ECO:0000256" key="4">
    <source>
        <dbReference type="ARBA" id="ARBA00022827"/>
    </source>
</evidence>
<organism evidence="6">
    <name type="scientific">marine metagenome</name>
    <dbReference type="NCBI Taxonomy" id="408172"/>
    <lineage>
        <taxon>unclassified sequences</taxon>
        <taxon>metagenomes</taxon>
        <taxon>ecological metagenomes</taxon>
    </lineage>
</organism>
<dbReference type="AlphaFoldDB" id="A0A381WQ81"/>
<gene>
    <name evidence="6" type="ORF">METZ01_LOCUS107508</name>
</gene>
<keyword evidence="3" id="KW-0285">Flavoprotein</keyword>
<comment type="pathway">
    <text evidence="2">One-carbon metabolism; tetrahydrofolate interconversion.</text>
</comment>
<protein>
    <submittedName>
        <fullName evidence="6">Uncharacterized protein</fullName>
    </submittedName>
</protein>
<dbReference type="GO" id="GO:0035999">
    <property type="term" value="P:tetrahydrofolate interconversion"/>
    <property type="evidence" value="ECO:0007669"/>
    <property type="project" value="UniProtKB-UniPathway"/>
</dbReference>
<proteinExistence type="predicted"/>
<sequence length="286" mass="30972">VVTRNQADKAVQKRLLEGMTYELIPLKNLTDQSQHLPAGATVSVTCSPAKTVDDTLDLCAGYAEKGFTVIPHVAARMVEDEGHVDRIVQRVNVLGIRTVFCIGGDADPRGPFTDAAGFLRSFLDRRPNVDAVGIGSYPDGHATIPDRALADTLVEKQELIREAGLEGYMATQMCFNADTIGDWLEGRRAAGVDLPCHLGVPGAVDRARLLAISIRLGIGHSARYLKKNKASVIRLLSPGGYDPNKLIAPLSRRADELGISGIHCFTFNAVDTTESWRQKSLRKLGS</sequence>
<evidence type="ECO:0000256" key="2">
    <source>
        <dbReference type="ARBA" id="ARBA00004777"/>
    </source>
</evidence>
<name>A0A381WQ81_9ZZZZ</name>
<dbReference type="UniPathway" id="UPA00193"/>
<reference evidence="6" key="1">
    <citation type="submission" date="2018-05" db="EMBL/GenBank/DDBJ databases">
        <authorList>
            <person name="Lanie J.A."/>
            <person name="Ng W.-L."/>
            <person name="Kazmierczak K.M."/>
            <person name="Andrzejewski T.M."/>
            <person name="Davidsen T.M."/>
            <person name="Wayne K.J."/>
            <person name="Tettelin H."/>
            <person name="Glass J.I."/>
            <person name="Rusch D."/>
            <person name="Podicherti R."/>
            <person name="Tsui H.-C.T."/>
            <person name="Winkler M.E."/>
        </authorList>
    </citation>
    <scope>NUCLEOTIDE SEQUENCE</scope>
</reference>
<evidence type="ECO:0000256" key="1">
    <source>
        <dbReference type="ARBA" id="ARBA00001974"/>
    </source>
</evidence>
<evidence type="ECO:0000256" key="5">
    <source>
        <dbReference type="ARBA" id="ARBA00023002"/>
    </source>
</evidence>
<dbReference type="GO" id="GO:0006555">
    <property type="term" value="P:methionine metabolic process"/>
    <property type="evidence" value="ECO:0007669"/>
    <property type="project" value="InterPro"/>
</dbReference>
<dbReference type="EMBL" id="UINC01012525">
    <property type="protein sequence ID" value="SVA54654.1"/>
    <property type="molecule type" value="Genomic_DNA"/>
</dbReference>
<evidence type="ECO:0000256" key="3">
    <source>
        <dbReference type="ARBA" id="ARBA00022630"/>
    </source>
</evidence>
<keyword evidence="4" id="KW-0274">FAD</keyword>
<evidence type="ECO:0000313" key="6">
    <source>
        <dbReference type="EMBL" id="SVA54654.1"/>
    </source>
</evidence>
<keyword evidence="5" id="KW-0560">Oxidoreductase</keyword>
<feature type="non-terminal residue" evidence="6">
    <location>
        <position position="1"/>
    </location>
</feature>
<dbReference type="GO" id="GO:0004489">
    <property type="term" value="F:methylenetetrahydrofolate reductase [NAD(P)H] activity"/>
    <property type="evidence" value="ECO:0007669"/>
    <property type="project" value="InterPro"/>
</dbReference>
<dbReference type="Gene3D" id="3.20.20.220">
    <property type="match status" value="1"/>
</dbReference>
<comment type="cofactor">
    <cofactor evidence="1">
        <name>FAD</name>
        <dbReference type="ChEBI" id="CHEBI:57692"/>
    </cofactor>
</comment>
<dbReference type="InterPro" id="IPR029041">
    <property type="entry name" value="FAD-linked_oxidoreductase-like"/>
</dbReference>
<dbReference type="InterPro" id="IPR003171">
    <property type="entry name" value="Mehydrof_redctse-like"/>
</dbReference>
<dbReference type="Pfam" id="PF02219">
    <property type="entry name" value="MTHFR"/>
    <property type="match status" value="1"/>
</dbReference>
<dbReference type="SUPFAM" id="SSF51730">
    <property type="entry name" value="FAD-linked oxidoreductase"/>
    <property type="match status" value="1"/>
</dbReference>